<reference evidence="1 2" key="1">
    <citation type="journal article" date="2017" name="Mol. Ecol.">
        <title>Comparative and population genomic landscape of Phellinus noxius: A hypervariable fungus causing root rot in trees.</title>
        <authorList>
            <person name="Chung C.L."/>
            <person name="Lee T.J."/>
            <person name="Akiba M."/>
            <person name="Lee H.H."/>
            <person name="Kuo T.H."/>
            <person name="Liu D."/>
            <person name="Ke H.M."/>
            <person name="Yokoi T."/>
            <person name="Roa M.B."/>
            <person name="Lu M.J."/>
            <person name="Chang Y.Y."/>
            <person name="Ann P.J."/>
            <person name="Tsai J.N."/>
            <person name="Chen C.Y."/>
            <person name="Tzean S.S."/>
            <person name="Ota Y."/>
            <person name="Hattori T."/>
            <person name="Sahashi N."/>
            <person name="Liou R.F."/>
            <person name="Kikuchi T."/>
            <person name="Tsai I.J."/>
        </authorList>
    </citation>
    <scope>NUCLEOTIDE SEQUENCE [LARGE SCALE GENOMIC DNA]</scope>
    <source>
        <strain evidence="1 2">FFPRI411160</strain>
    </source>
</reference>
<protein>
    <submittedName>
        <fullName evidence="1">Uncharacterized protein</fullName>
    </submittedName>
</protein>
<name>A0A286UIS9_9AGAM</name>
<gene>
    <name evidence="1" type="ORF">PNOK_0434300</name>
</gene>
<organism evidence="1 2">
    <name type="scientific">Pyrrhoderma noxium</name>
    <dbReference type="NCBI Taxonomy" id="2282107"/>
    <lineage>
        <taxon>Eukaryota</taxon>
        <taxon>Fungi</taxon>
        <taxon>Dikarya</taxon>
        <taxon>Basidiomycota</taxon>
        <taxon>Agaricomycotina</taxon>
        <taxon>Agaricomycetes</taxon>
        <taxon>Hymenochaetales</taxon>
        <taxon>Hymenochaetaceae</taxon>
        <taxon>Pyrrhoderma</taxon>
    </lineage>
</organism>
<accession>A0A286UIS9</accession>
<evidence type="ECO:0000313" key="2">
    <source>
        <dbReference type="Proteomes" id="UP000217199"/>
    </source>
</evidence>
<sequence>MQKLLKKWLRKRGKDPDPSLPLNDPSSCHAVKQASASRALPRVSLTKNKKLRTTYDSLTFGLGLLAESAAACPPLESAVCGLKHIVQQSQKFHENNEELDDFLLKIEHFSYELERLIPDPEKVTLDLGLTEAIQVFDHEIIIIGSKLEKLANRPRFRRWLTANDFKKTLHTCKEDFKMAESKLLIKLHLVSVIRVTDKTMYHTKKERIMLILFLSIPFFPLDPSYIA</sequence>
<dbReference type="EMBL" id="NBII01000004">
    <property type="protein sequence ID" value="PAV19409.1"/>
    <property type="molecule type" value="Genomic_DNA"/>
</dbReference>
<keyword evidence="2" id="KW-1185">Reference proteome</keyword>
<dbReference type="OrthoDB" id="3266026at2759"/>
<dbReference type="Proteomes" id="UP000217199">
    <property type="component" value="Unassembled WGS sequence"/>
</dbReference>
<comment type="caution">
    <text evidence="1">The sequence shown here is derived from an EMBL/GenBank/DDBJ whole genome shotgun (WGS) entry which is preliminary data.</text>
</comment>
<evidence type="ECO:0000313" key="1">
    <source>
        <dbReference type="EMBL" id="PAV19409.1"/>
    </source>
</evidence>
<dbReference type="InParanoid" id="A0A286UIS9"/>
<proteinExistence type="predicted"/>
<dbReference type="AlphaFoldDB" id="A0A286UIS9"/>